<dbReference type="Proteomes" id="UP001419268">
    <property type="component" value="Unassembled WGS sequence"/>
</dbReference>
<proteinExistence type="predicted"/>
<gene>
    <name evidence="2" type="ORF">Scep_016673</name>
</gene>
<keyword evidence="3" id="KW-1185">Reference proteome</keyword>
<accession>A0AAP0INL7</accession>
<dbReference type="AlphaFoldDB" id="A0AAP0INL7"/>
<feature type="compositionally biased region" description="Polar residues" evidence="1">
    <location>
        <begin position="169"/>
        <end position="183"/>
    </location>
</feature>
<name>A0AAP0INL7_9MAGN</name>
<feature type="compositionally biased region" description="Polar residues" evidence="1">
    <location>
        <begin position="1"/>
        <end position="20"/>
    </location>
</feature>
<feature type="compositionally biased region" description="Low complexity" evidence="1">
    <location>
        <begin position="144"/>
        <end position="154"/>
    </location>
</feature>
<evidence type="ECO:0000313" key="3">
    <source>
        <dbReference type="Proteomes" id="UP001419268"/>
    </source>
</evidence>
<feature type="compositionally biased region" description="Basic and acidic residues" evidence="1">
    <location>
        <begin position="192"/>
        <end position="206"/>
    </location>
</feature>
<comment type="caution">
    <text evidence="2">The sequence shown here is derived from an EMBL/GenBank/DDBJ whole genome shotgun (WGS) entry which is preliminary data.</text>
</comment>
<reference evidence="2 3" key="1">
    <citation type="submission" date="2024-01" db="EMBL/GenBank/DDBJ databases">
        <title>Genome assemblies of Stephania.</title>
        <authorList>
            <person name="Yang L."/>
        </authorList>
    </citation>
    <scope>NUCLEOTIDE SEQUENCE [LARGE SCALE GENOMIC DNA]</scope>
    <source>
        <strain evidence="2">JXDWG</strain>
        <tissue evidence="2">Leaf</tissue>
    </source>
</reference>
<evidence type="ECO:0000313" key="2">
    <source>
        <dbReference type="EMBL" id="KAK9118580.1"/>
    </source>
</evidence>
<feature type="region of interest" description="Disordered" evidence="1">
    <location>
        <begin position="94"/>
        <end position="206"/>
    </location>
</feature>
<evidence type="ECO:0000256" key="1">
    <source>
        <dbReference type="SAM" id="MobiDB-lite"/>
    </source>
</evidence>
<sequence length="206" mass="21942">MDIVMLSTNKTTRAGQGSSKGNRDLQRVDSNVFQNMAGKMSDDAAVHVCRRLDAKLGVETLENDIFVLKTQASVPKVPQFGVKEVLGWNKWRRRKEKGKEGEEDGEPRRCSGSRCGIADPARSVARSAVTRRHGRPAGDEQWLAGGAARGSCGQQRGGGRRPAALGSADSNAGEQAATPTRQRVGSAAMACERGDATHRGETAALA</sequence>
<organism evidence="2 3">
    <name type="scientific">Stephania cephalantha</name>
    <dbReference type="NCBI Taxonomy" id="152367"/>
    <lineage>
        <taxon>Eukaryota</taxon>
        <taxon>Viridiplantae</taxon>
        <taxon>Streptophyta</taxon>
        <taxon>Embryophyta</taxon>
        <taxon>Tracheophyta</taxon>
        <taxon>Spermatophyta</taxon>
        <taxon>Magnoliopsida</taxon>
        <taxon>Ranunculales</taxon>
        <taxon>Menispermaceae</taxon>
        <taxon>Menispermoideae</taxon>
        <taxon>Cissampelideae</taxon>
        <taxon>Stephania</taxon>
    </lineage>
</organism>
<dbReference type="EMBL" id="JBBNAG010000007">
    <property type="protein sequence ID" value="KAK9118580.1"/>
    <property type="molecule type" value="Genomic_DNA"/>
</dbReference>
<feature type="region of interest" description="Disordered" evidence="1">
    <location>
        <begin position="1"/>
        <end position="26"/>
    </location>
</feature>
<protein>
    <submittedName>
        <fullName evidence="2">Uncharacterized protein</fullName>
    </submittedName>
</protein>